<name>A0B7E2_METTP</name>
<keyword evidence="2 4" id="KW-0689">Ribosomal protein</keyword>
<evidence type="ECO:0000313" key="6">
    <source>
        <dbReference type="Proteomes" id="UP000000674"/>
    </source>
</evidence>
<evidence type="ECO:0000256" key="1">
    <source>
        <dbReference type="ARBA" id="ARBA00010444"/>
    </source>
</evidence>
<comment type="similarity">
    <text evidence="1 4">Belongs to the eukaryotic ribosomal protein eS17 family.</text>
</comment>
<dbReference type="HOGENOM" id="CLU_176720_0_1_2"/>
<dbReference type="KEGG" id="mtp:Mthe_0827"/>
<dbReference type="AlphaFoldDB" id="A0B7E2"/>
<dbReference type="GO" id="GO:0006412">
    <property type="term" value="P:translation"/>
    <property type="evidence" value="ECO:0007669"/>
    <property type="project" value="UniProtKB-UniRule"/>
</dbReference>
<dbReference type="EMBL" id="CP000477">
    <property type="protein sequence ID" value="ABK14616.1"/>
    <property type="molecule type" value="Genomic_DNA"/>
</dbReference>
<dbReference type="Pfam" id="PF00833">
    <property type="entry name" value="Ribosomal_S17e"/>
    <property type="match status" value="1"/>
</dbReference>
<proteinExistence type="inferred from homology"/>
<evidence type="ECO:0000256" key="4">
    <source>
        <dbReference type="HAMAP-Rule" id="MF_00511"/>
    </source>
</evidence>
<evidence type="ECO:0000313" key="5">
    <source>
        <dbReference type="EMBL" id="ABK14616.1"/>
    </source>
</evidence>
<keyword evidence="6" id="KW-1185">Reference proteome</keyword>
<keyword evidence="3 4" id="KW-0687">Ribonucleoprotein</keyword>
<evidence type="ECO:0000256" key="2">
    <source>
        <dbReference type="ARBA" id="ARBA00022980"/>
    </source>
</evidence>
<dbReference type="NCBIfam" id="NF002242">
    <property type="entry name" value="PRK01151.1"/>
    <property type="match status" value="1"/>
</dbReference>
<sequence>MPHTRERPLSGVSWMGCVKPSYIKNFAKKLLSTYEGEFTTDFEMNKEKVSAYTNVRNKAIRNRIAGYITRILEQRATLGAGVESNV</sequence>
<evidence type="ECO:0000256" key="3">
    <source>
        <dbReference type="ARBA" id="ARBA00023274"/>
    </source>
</evidence>
<organism evidence="5 6">
    <name type="scientific">Methanothrix thermoacetophila (strain DSM 6194 / JCM 14653 / NBRC 101360 / PT)</name>
    <name type="common">Methanosaeta thermophila</name>
    <dbReference type="NCBI Taxonomy" id="349307"/>
    <lineage>
        <taxon>Archaea</taxon>
        <taxon>Methanobacteriati</taxon>
        <taxon>Methanobacteriota</taxon>
        <taxon>Stenosarchaea group</taxon>
        <taxon>Methanomicrobia</taxon>
        <taxon>Methanotrichales</taxon>
        <taxon>Methanotrichaceae</taxon>
        <taxon>Methanothrix</taxon>
    </lineage>
</organism>
<dbReference type="GO" id="GO:1990904">
    <property type="term" value="C:ribonucleoprotein complex"/>
    <property type="evidence" value="ECO:0007669"/>
    <property type="project" value="UniProtKB-KW"/>
</dbReference>
<reference evidence="5 6" key="1">
    <citation type="submission" date="2006-10" db="EMBL/GenBank/DDBJ databases">
        <title>Complete sequence of Methanosaeta thermophila PT.</title>
        <authorList>
            <consortium name="US DOE Joint Genome Institute"/>
            <person name="Copeland A."/>
            <person name="Lucas S."/>
            <person name="Lapidus A."/>
            <person name="Barry K."/>
            <person name="Detter J.C."/>
            <person name="Glavina del Rio T."/>
            <person name="Hammon N."/>
            <person name="Israni S."/>
            <person name="Pitluck S."/>
            <person name="Chain P."/>
            <person name="Malfatti S."/>
            <person name="Shin M."/>
            <person name="Vergez L."/>
            <person name="Schmutz J."/>
            <person name="Larimer F."/>
            <person name="Land M."/>
            <person name="Hauser L."/>
            <person name="Kyrpides N."/>
            <person name="Kim E."/>
            <person name="Smith K.S."/>
            <person name="Ingram-Smith C."/>
            <person name="Richardson P."/>
        </authorList>
    </citation>
    <scope>NUCLEOTIDE SEQUENCE [LARGE SCALE GENOMIC DNA]</scope>
    <source>
        <strain evidence="6">DSM 6194 / JCM 14653 / NBRC 101360 / PT</strain>
    </source>
</reference>
<dbReference type="STRING" id="349307.Mthe_0827"/>
<dbReference type="Proteomes" id="UP000000674">
    <property type="component" value="Chromosome"/>
</dbReference>
<dbReference type="InterPro" id="IPR036401">
    <property type="entry name" value="Ribosomal_eS17_sf"/>
</dbReference>
<dbReference type="GO" id="GO:0003735">
    <property type="term" value="F:structural constituent of ribosome"/>
    <property type="evidence" value="ECO:0007669"/>
    <property type="project" value="InterPro"/>
</dbReference>
<gene>
    <name evidence="4" type="primary">rps17e</name>
    <name evidence="5" type="ordered locus">Mthe_0827</name>
</gene>
<dbReference type="HAMAP" id="MF_00511">
    <property type="entry name" value="Ribosomal_eS17"/>
    <property type="match status" value="1"/>
</dbReference>
<accession>A0B7E2</accession>
<dbReference type="Gene3D" id="1.10.60.20">
    <property type="entry name" value="Ribosomal protein S17e-like"/>
    <property type="match status" value="1"/>
</dbReference>
<dbReference type="GO" id="GO:0005840">
    <property type="term" value="C:ribosome"/>
    <property type="evidence" value="ECO:0007669"/>
    <property type="project" value="UniProtKB-KW"/>
</dbReference>
<dbReference type="SUPFAM" id="SSF116820">
    <property type="entry name" value="Rps17e-like"/>
    <property type="match status" value="1"/>
</dbReference>
<protein>
    <recommendedName>
        <fullName evidence="4">Small ribosomal subunit protein eS17</fullName>
    </recommendedName>
</protein>
<dbReference type="InterPro" id="IPR001210">
    <property type="entry name" value="Ribosomal_eS17"/>
</dbReference>